<dbReference type="GO" id="GO:0044780">
    <property type="term" value="P:bacterial-type flagellum assembly"/>
    <property type="evidence" value="ECO:0007669"/>
    <property type="project" value="InterPro"/>
</dbReference>
<dbReference type="AlphaFoldDB" id="A0A858ZYP4"/>
<dbReference type="InterPro" id="IPR002371">
    <property type="entry name" value="FlgK"/>
</dbReference>
<evidence type="ECO:0000313" key="2">
    <source>
        <dbReference type="EMBL" id="QKD46156.1"/>
    </source>
</evidence>
<dbReference type="Pfam" id="PF00460">
    <property type="entry name" value="Flg_bb_rod"/>
    <property type="match status" value="1"/>
</dbReference>
<dbReference type="PANTHER" id="PTHR30033">
    <property type="entry name" value="FLAGELLAR HOOK-ASSOCIATED PROTEIN 1"/>
    <property type="match status" value="1"/>
</dbReference>
<keyword evidence="2" id="KW-0969">Cilium</keyword>
<dbReference type="GO" id="GO:0009424">
    <property type="term" value="C:bacterial-type flagellum hook"/>
    <property type="evidence" value="ECO:0007669"/>
    <property type="project" value="InterPro"/>
</dbReference>
<feature type="domain" description="Flagellar basal body rod protein N-terminal" evidence="1">
    <location>
        <begin position="14"/>
        <end position="41"/>
    </location>
</feature>
<keyword evidence="2" id="KW-0966">Cell projection</keyword>
<dbReference type="PANTHER" id="PTHR30033:SF1">
    <property type="entry name" value="FLAGELLAR HOOK-ASSOCIATED PROTEIN 1"/>
    <property type="match status" value="1"/>
</dbReference>
<accession>A0A858ZYP4</accession>
<organism evidence="2 3">
    <name type="scientific">Alicycliphilus denitrificans</name>
    <dbReference type="NCBI Taxonomy" id="179636"/>
    <lineage>
        <taxon>Bacteria</taxon>
        <taxon>Pseudomonadati</taxon>
        <taxon>Pseudomonadota</taxon>
        <taxon>Betaproteobacteria</taxon>
        <taxon>Burkholderiales</taxon>
        <taxon>Comamonadaceae</taxon>
        <taxon>Alicycliphilus</taxon>
    </lineage>
</organism>
<keyword evidence="2" id="KW-0282">Flagellum</keyword>
<name>A0A858ZYP4_9BURK</name>
<reference evidence="2 3" key="1">
    <citation type="submission" date="2020-05" db="EMBL/GenBank/DDBJ databases">
        <title>Complete genome sequence of Alicycliphilus denitrificans DP3.</title>
        <authorList>
            <person name="Chen X."/>
        </authorList>
    </citation>
    <scope>NUCLEOTIDE SEQUENCE [LARGE SCALE GENOMIC DNA]</scope>
    <source>
        <strain evidence="2 3">DP3</strain>
    </source>
</reference>
<dbReference type="EMBL" id="CP051298">
    <property type="protein sequence ID" value="QKD46156.1"/>
    <property type="molecule type" value="Genomic_DNA"/>
</dbReference>
<evidence type="ECO:0000313" key="3">
    <source>
        <dbReference type="Proteomes" id="UP000500755"/>
    </source>
</evidence>
<proteinExistence type="predicted"/>
<gene>
    <name evidence="2" type="ORF">HF896_22205</name>
</gene>
<dbReference type="OMA" id="TEGFRRQ"/>
<dbReference type="InterPro" id="IPR001444">
    <property type="entry name" value="Flag_bb_rod_N"/>
</dbReference>
<dbReference type="GO" id="GO:0005198">
    <property type="term" value="F:structural molecule activity"/>
    <property type="evidence" value="ECO:0007669"/>
    <property type="project" value="InterPro"/>
</dbReference>
<sequence length="107" mass="10933">MADTMGTMTPLASIARSGLQAAQLRLDSSAHNVANLGTPGFARQAVDQQAAPAQGGVQARTGRFGQPGVALEAEAVEQMAATYAFKASLLVLRTADEMAGSLLDVCA</sequence>
<protein>
    <submittedName>
        <fullName evidence="2">Flagellar basal body rod protein</fullName>
    </submittedName>
</protein>
<dbReference type="Proteomes" id="UP000500755">
    <property type="component" value="Chromosome"/>
</dbReference>
<evidence type="ECO:0000259" key="1">
    <source>
        <dbReference type="Pfam" id="PF00460"/>
    </source>
</evidence>